<dbReference type="InterPro" id="IPR003447">
    <property type="entry name" value="FEMABX"/>
</dbReference>
<evidence type="ECO:0000256" key="8">
    <source>
        <dbReference type="ARBA" id="ARBA00023315"/>
    </source>
</evidence>
<evidence type="ECO:0000256" key="6">
    <source>
        <dbReference type="ARBA" id="ARBA00022960"/>
    </source>
</evidence>
<evidence type="ECO:0000256" key="13">
    <source>
        <dbReference type="SAM" id="Coils"/>
    </source>
</evidence>
<evidence type="ECO:0000256" key="5">
    <source>
        <dbReference type="ARBA" id="ARBA00022679"/>
    </source>
</evidence>
<dbReference type="GO" id="GO:0000166">
    <property type="term" value="F:nucleotide binding"/>
    <property type="evidence" value="ECO:0007669"/>
    <property type="project" value="InterPro"/>
</dbReference>
<comment type="caution">
    <text evidence="14">The sequence shown here is derived from an EMBL/GenBank/DDBJ whole genome shotgun (WGS) entry which is preliminary data.</text>
</comment>
<keyword evidence="5 14" id="KW-0808">Transferase</keyword>
<evidence type="ECO:0000256" key="10">
    <source>
        <dbReference type="ARBA" id="ARBA00030706"/>
    </source>
</evidence>
<dbReference type="InterPro" id="IPR050644">
    <property type="entry name" value="PG_Glycine_Bridge_Synth"/>
</dbReference>
<keyword evidence="6" id="KW-0133">Cell shape</keyword>
<accession>A0A6N9I2J2</accession>
<evidence type="ECO:0000256" key="4">
    <source>
        <dbReference type="ARBA" id="ARBA00022490"/>
    </source>
</evidence>
<dbReference type="OrthoDB" id="2303924at2"/>
<dbReference type="GO" id="GO:0008360">
    <property type="term" value="P:regulation of cell shape"/>
    <property type="evidence" value="ECO:0007669"/>
    <property type="project" value="UniProtKB-KW"/>
</dbReference>
<protein>
    <recommendedName>
        <fullName evidence="3">Aminoacyltransferase FemA</fullName>
        <ecNumber evidence="2">2.3.2.17</ecNumber>
    </recommendedName>
    <alternativeName>
        <fullName evidence="11">Factor essential for expression of methicillin resistance A</fullName>
    </alternativeName>
    <alternativeName>
        <fullName evidence="10">N-acetylmuramoyl-L-alanyl-D-glutamyl-L-lysyl-(N6-glycyl)-D-alanyl-D-alanine-diphosphoundecaprenyl-N-acetylglucosamine:glycine glycyltransferase</fullName>
    </alternativeName>
</protein>
<dbReference type="InterPro" id="IPR016181">
    <property type="entry name" value="Acyl_CoA_acyltransferase"/>
</dbReference>
<evidence type="ECO:0000256" key="2">
    <source>
        <dbReference type="ARBA" id="ARBA00012466"/>
    </source>
</evidence>
<evidence type="ECO:0000256" key="12">
    <source>
        <dbReference type="ARBA" id="ARBA00047483"/>
    </source>
</evidence>
<dbReference type="EMBL" id="WEZQ01000005">
    <property type="protein sequence ID" value="MYV16954.1"/>
    <property type="molecule type" value="Genomic_DNA"/>
</dbReference>
<keyword evidence="9" id="KW-0961">Cell wall biogenesis/degradation</keyword>
<keyword evidence="7" id="KW-0573">Peptidoglycan synthesis</keyword>
<gene>
    <name evidence="14" type="ORF">GB993_05435</name>
</gene>
<evidence type="ECO:0000256" key="9">
    <source>
        <dbReference type="ARBA" id="ARBA00023316"/>
    </source>
</evidence>
<dbReference type="PROSITE" id="PS51191">
    <property type="entry name" value="FEMABX"/>
    <property type="match status" value="1"/>
</dbReference>
<dbReference type="SUPFAM" id="SSF46589">
    <property type="entry name" value="tRNA-binding arm"/>
    <property type="match status" value="1"/>
</dbReference>
<dbReference type="RefSeq" id="WP_161003372.1">
    <property type="nucleotide sequence ID" value="NZ_WEZQ01000005.1"/>
</dbReference>
<sequence length="413" mass="47334">MNFKELDKDTYYAFEQQHPQGSYTQTPEQKEVLSRRNIDATYVGVTNEHGQVVAAALLTSEKLRMGYLFEVNGGPMMDYGNAELVKVMTDGMVNYAKQHHGLVLRWLPNVISREFDDDGKVIATPNQDAIANLTAAGFSHTAVKPGYSTIELGYQFVKKMTGITADNVVASYQKDAQYALKKTKQFGIKLRQLDYDELPQFKQYTEATAKRLNFNDKTLDYYQATYKAYGDKVQFIVAELNFDTYIANQQKQADKLQERVDGLDAKLKDKPNNKHIKSQRRELSDQISQHEKRIKEAEGFKREDGQSTILSGGMFFIQPQEIAYMFSFTNEEFKNFYAPYMVQNHMIHVAIENHVPLYNFYGVSGMFDGSDGVLGFKQSFTGVTQEMLGAFTKPVKPFQYRLYEWLKKVTGRK</sequence>
<keyword evidence="8" id="KW-0012">Acyltransferase</keyword>
<dbReference type="Proteomes" id="UP000449209">
    <property type="component" value="Unassembled WGS sequence"/>
</dbReference>
<dbReference type="AlphaFoldDB" id="A0A6N9I2J2"/>
<evidence type="ECO:0000313" key="14">
    <source>
        <dbReference type="EMBL" id="MYV16954.1"/>
    </source>
</evidence>
<reference evidence="14 15" key="1">
    <citation type="journal article" date="2019" name="Appl. Environ. Microbiol.">
        <title>Genetic determinants of hydroxycinnamic acid metabolism in heterofermentative lactobacilli.</title>
        <authorList>
            <person name="Gaur G."/>
            <person name="Oh J.H."/>
            <person name="Filannino P."/>
            <person name="Gobbetti M."/>
            <person name="van Pijkeren J.P."/>
            <person name="Ganzle M.G."/>
        </authorList>
    </citation>
    <scope>NUCLEOTIDE SEQUENCE [LARGE SCALE GENOMIC DNA]</scope>
    <source>
        <strain evidence="14 15">C5</strain>
    </source>
</reference>
<evidence type="ECO:0000256" key="11">
    <source>
        <dbReference type="ARBA" id="ARBA00032233"/>
    </source>
</evidence>
<organism evidence="14 15">
    <name type="scientific">Furfurilactobacillus milii</name>
    <dbReference type="NCBI Taxonomy" id="2888272"/>
    <lineage>
        <taxon>Bacteria</taxon>
        <taxon>Bacillati</taxon>
        <taxon>Bacillota</taxon>
        <taxon>Bacilli</taxon>
        <taxon>Lactobacillales</taxon>
        <taxon>Lactobacillaceae</taxon>
        <taxon>Furfurilactobacillus</taxon>
    </lineage>
</organism>
<proteinExistence type="inferred from homology"/>
<feature type="coiled-coil region" evidence="13">
    <location>
        <begin position="246"/>
        <end position="300"/>
    </location>
</feature>
<dbReference type="InterPro" id="IPR010978">
    <property type="entry name" value="tRNA-bd_arm"/>
</dbReference>
<dbReference type="EC" id="2.3.2.17" evidence="2"/>
<comment type="catalytic activity">
    <reaction evidence="12">
        <text>beta-D-GlcNAc-(1-&gt;4)-Mur2Ac(oyl-L-Ala-D-isoglutaminyl-L-Lys-(N(6)-Gly)-D-Ala-D-Ala)-di-trans,octa-cis-undecaprenyl diphosphate + 2 glycyl-tRNA(Gly) = MurNAc-L-Ala-D-isoglutaminyl-L-Lys-(N(6)-tri-Gly)-D-Ala-D-Ala-diphospho-di-trans,octa-cis-undecaprenyl-GlcNAc + 2 tRNA(Gly) + 2 H(+)</text>
        <dbReference type="Rhea" id="RHEA:30439"/>
        <dbReference type="Rhea" id="RHEA-COMP:9664"/>
        <dbReference type="Rhea" id="RHEA-COMP:9683"/>
        <dbReference type="ChEBI" id="CHEBI:15378"/>
        <dbReference type="ChEBI" id="CHEBI:62234"/>
        <dbReference type="ChEBI" id="CHEBI:62235"/>
        <dbReference type="ChEBI" id="CHEBI:78442"/>
        <dbReference type="ChEBI" id="CHEBI:78522"/>
        <dbReference type="EC" id="2.3.2.17"/>
    </reaction>
</comment>
<evidence type="ECO:0000256" key="1">
    <source>
        <dbReference type="ARBA" id="ARBA00009943"/>
    </source>
</evidence>
<dbReference type="Pfam" id="PF02388">
    <property type="entry name" value="FemAB"/>
    <property type="match status" value="1"/>
</dbReference>
<evidence type="ECO:0000256" key="3">
    <source>
        <dbReference type="ARBA" id="ARBA00016236"/>
    </source>
</evidence>
<dbReference type="GO" id="GO:0016755">
    <property type="term" value="F:aminoacyltransferase activity"/>
    <property type="evidence" value="ECO:0007669"/>
    <property type="project" value="InterPro"/>
</dbReference>
<comment type="similarity">
    <text evidence="1">Belongs to the FemABX family.</text>
</comment>
<keyword evidence="13" id="KW-0175">Coiled coil</keyword>
<dbReference type="PANTHER" id="PTHR36174">
    <property type="entry name" value="LIPID II:GLYCINE GLYCYLTRANSFERASE"/>
    <property type="match status" value="1"/>
</dbReference>
<dbReference type="Gene3D" id="1.20.58.90">
    <property type="match status" value="1"/>
</dbReference>
<evidence type="ECO:0000313" key="15">
    <source>
        <dbReference type="Proteomes" id="UP000449209"/>
    </source>
</evidence>
<dbReference type="SUPFAM" id="SSF55729">
    <property type="entry name" value="Acyl-CoA N-acyltransferases (Nat)"/>
    <property type="match status" value="2"/>
</dbReference>
<name>A0A6N9I2J2_9LACO</name>
<evidence type="ECO:0000256" key="7">
    <source>
        <dbReference type="ARBA" id="ARBA00022984"/>
    </source>
</evidence>
<dbReference type="GO" id="GO:0009252">
    <property type="term" value="P:peptidoglycan biosynthetic process"/>
    <property type="evidence" value="ECO:0007669"/>
    <property type="project" value="UniProtKB-KW"/>
</dbReference>
<dbReference type="PANTHER" id="PTHR36174:SF2">
    <property type="entry name" value="AMINOACYLTRANSFERASE FEMA"/>
    <property type="match status" value="1"/>
</dbReference>
<keyword evidence="4" id="KW-0963">Cytoplasm</keyword>
<dbReference type="GO" id="GO:0071555">
    <property type="term" value="P:cell wall organization"/>
    <property type="evidence" value="ECO:0007669"/>
    <property type="project" value="UniProtKB-KW"/>
</dbReference>
<dbReference type="Gene3D" id="3.40.630.30">
    <property type="match status" value="2"/>
</dbReference>